<dbReference type="InterPro" id="IPR006619">
    <property type="entry name" value="PGRP_domain_met/bac"/>
</dbReference>
<organism evidence="6 7">
    <name type="scientific">Aeromicrobium terrae</name>
    <dbReference type="NCBI Taxonomy" id="2498846"/>
    <lineage>
        <taxon>Bacteria</taxon>
        <taxon>Bacillati</taxon>
        <taxon>Actinomycetota</taxon>
        <taxon>Actinomycetes</taxon>
        <taxon>Propionibacteriales</taxon>
        <taxon>Nocardioidaceae</taxon>
        <taxon>Aeromicrobium</taxon>
    </lineage>
</organism>
<gene>
    <name evidence="6" type="ORF">FHP06_14855</name>
</gene>
<dbReference type="GO" id="GO:0009253">
    <property type="term" value="P:peptidoglycan catabolic process"/>
    <property type="evidence" value="ECO:0007669"/>
    <property type="project" value="InterPro"/>
</dbReference>
<dbReference type="AlphaFoldDB" id="A0A5C8NG67"/>
<feature type="region of interest" description="Disordered" evidence="2">
    <location>
        <begin position="420"/>
        <end position="442"/>
    </location>
</feature>
<feature type="chain" id="PRO_5039686933" description="Peptidoglycan recognition protein family domain-containing protein" evidence="3">
    <location>
        <begin position="27"/>
        <end position="527"/>
    </location>
</feature>
<dbReference type="GO" id="GO:0008270">
    <property type="term" value="F:zinc ion binding"/>
    <property type="evidence" value="ECO:0007669"/>
    <property type="project" value="InterPro"/>
</dbReference>
<comment type="caution">
    <text evidence="6">The sequence shown here is derived from an EMBL/GenBank/DDBJ whole genome shotgun (WGS) entry which is preliminary data.</text>
</comment>
<comment type="similarity">
    <text evidence="1">Belongs to the N-acetylmuramoyl-L-alanine amidase 2 family.</text>
</comment>
<evidence type="ECO:0000313" key="6">
    <source>
        <dbReference type="EMBL" id="TXL57314.1"/>
    </source>
</evidence>
<dbReference type="PANTHER" id="PTHR11022">
    <property type="entry name" value="PEPTIDOGLYCAN RECOGNITION PROTEIN"/>
    <property type="match status" value="1"/>
</dbReference>
<dbReference type="GO" id="GO:0008745">
    <property type="term" value="F:N-acetylmuramoyl-L-alanine amidase activity"/>
    <property type="evidence" value="ECO:0007669"/>
    <property type="project" value="InterPro"/>
</dbReference>
<dbReference type="Gene3D" id="3.40.80.10">
    <property type="entry name" value="Peptidoglycan recognition protein-like"/>
    <property type="match status" value="1"/>
</dbReference>
<feature type="signal peptide" evidence="3">
    <location>
        <begin position="1"/>
        <end position="26"/>
    </location>
</feature>
<evidence type="ECO:0000256" key="2">
    <source>
        <dbReference type="SAM" id="MobiDB-lite"/>
    </source>
</evidence>
<dbReference type="InterPro" id="IPR015510">
    <property type="entry name" value="PGRP"/>
</dbReference>
<sequence>MQHPHRPSVPLLLVPLLALLVPMAPAAAQPTATVAEARQPAPAKVTEQRVPAVHTKAAVAELPEVGTSTFSLVGVTWKRGKDDADVDVSVRVRTGKTWAKWQQLEVDEDGGDVGRAGTEPLWVDKADGVAVRVRGHRPADLRVTTVNAPAPAAQTLAADEAPAADGSPTFTPKPAIRTRSSWGARPHTYCDKPQTGGTTKGVIVHHTAGSNSYSASQSASIVRAIQAYHMNGRDWCDIGYNFLVDKYGQIFEGRFGGVDLTVRGAHAGNKSVNTDTMGVSMMGTFTSTMPSSDMQAAMVKLIGWRLGTFLQSRTGTFSSGGKTYKRISGHRNVVSTACPGTKAYGWLSASGGLRDRVVAYASSYSTPISTRAAELGSAFTGPTYRGERDRGSFHEIRMKYVDIYDHEGTGTHYTRSYTRTEYRSRGEQSGPLGFPTTDRTHSTTGAMDVQRFEHGSIYQVDRGNGVVQTPAMWGVIEQKYIELGEGKSALGRPSKGMTPLSNGRFRVDFNNGSIYQNSDGSASVRLT</sequence>
<dbReference type="Pfam" id="PF08310">
    <property type="entry name" value="LGFP"/>
    <property type="match status" value="1"/>
</dbReference>
<dbReference type="InterPro" id="IPR036505">
    <property type="entry name" value="Amidase/PGRP_sf"/>
</dbReference>
<name>A0A5C8NG67_9ACTN</name>
<dbReference type="SMART" id="SM00701">
    <property type="entry name" value="PGRP"/>
    <property type="match status" value="1"/>
</dbReference>
<feature type="domain" description="Peptidoglycan recognition protein family" evidence="5">
    <location>
        <begin position="174"/>
        <end position="323"/>
    </location>
</feature>
<dbReference type="Pfam" id="PF01510">
    <property type="entry name" value="Amidase_2"/>
    <property type="match status" value="1"/>
</dbReference>
<dbReference type="CDD" id="cd06583">
    <property type="entry name" value="PGRP"/>
    <property type="match status" value="1"/>
</dbReference>
<dbReference type="PANTHER" id="PTHR11022:SF41">
    <property type="entry name" value="PEPTIDOGLYCAN-RECOGNITION PROTEIN LC-RELATED"/>
    <property type="match status" value="1"/>
</dbReference>
<keyword evidence="3" id="KW-0732">Signal</keyword>
<dbReference type="InterPro" id="IPR013207">
    <property type="entry name" value="LGFP"/>
</dbReference>
<dbReference type="SMART" id="SM00644">
    <property type="entry name" value="Ami_2"/>
    <property type="match status" value="1"/>
</dbReference>
<evidence type="ECO:0000259" key="5">
    <source>
        <dbReference type="SMART" id="SM00701"/>
    </source>
</evidence>
<reference evidence="6 7" key="1">
    <citation type="submission" date="2019-06" db="EMBL/GenBank/DDBJ databases">
        <title>Aeromicrobium sp. nov., isolated from a maize field.</title>
        <authorList>
            <person name="Lin S.-Y."/>
            <person name="Tsai C.-F."/>
            <person name="Young C.-C."/>
        </authorList>
    </citation>
    <scope>NUCLEOTIDE SEQUENCE [LARGE SCALE GENOMIC DNA]</scope>
    <source>
        <strain evidence="6 7">CC-CFT486</strain>
    </source>
</reference>
<evidence type="ECO:0000256" key="3">
    <source>
        <dbReference type="SAM" id="SignalP"/>
    </source>
</evidence>
<evidence type="ECO:0000313" key="7">
    <source>
        <dbReference type="Proteomes" id="UP000321571"/>
    </source>
</evidence>
<dbReference type="EMBL" id="VDUX01000008">
    <property type="protein sequence ID" value="TXL57314.1"/>
    <property type="molecule type" value="Genomic_DNA"/>
</dbReference>
<evidence type="ECO:0000256" key="1">
    <source>
        <dbReference type="ARBA" id="ARBA00007553"/>
    </source>
</evidence>
<protein>
    <recommendedName>
        <fullName evidence="8">Peptidoglycan recognition protein family domain-containing protein</fullName>
    </recommendedName>
</protein>
<feature type="domain" description="N-acetylmuramoyl-L-alanine amidase" evidence="4">
    <location>
        <begin position="187"/>
        <end position="340"/>
    </location>
</feature>
<evidence type="ECO:0008006" key="8">
    <source>
        <dbReference type="Google" id="ProtNLM"/>
    </source>
</evidence>
<dbReference type="InterPro" id="IPR002502">
    <property type="entry name" value="Amidase_domain"/>
</dbReference>
<accession>A0A5C8NG67</accession>
<dbReference type="SUPFAM" id="SSF55846">
    <property type="entry name" value="N-acetylmuramoyl-L-alanine amidase-like"/>
    <property type="match status" value="1"/>
</dbReference>
<feature type="region of interest" description="Disordered" evidence="2">
    <location>
        <begin position="158"/>
        <end position="196"/>
    </location>
</feature>
<evidence type="ECO:0000259" key="4">
    <source>
        <dbReference type="SMART" id="SM00644"/>
    </source>
</evidence>
<dbReference type="OrthoDB" id="9773852at2"/>
<dbReference type="Proteomes" id="UP000321571">
    <property type="component" value="Unassembled WGS sequence"/>
</dbReference>
<dbReference type="RefSeq" id="WP_147687582.1">
    <property type="nucleotide sequence ID" value="NZ_VDUX01000008.1"/>
</dbReference>
<keyword evidence="7" id="KW-1185">Reference proteome</keyword>
<proteinExistence type="inferred from homology"/>